<dbReference type="PANTHER" id="PTHR34975">
    <property type="entry name" value="SPORE GERMINATION PROTEIN A2"/>
    <property type="match status" value="1"/>
</dbReference>
<comment type="subcellular location">
    <subcellularLocation>
        <location evidence="1">Membrane</location>
        <topology evidence="1">Multi-pass membrane protein</topology>
    </subcellularLocation>
</comment>
<feature type="transmembrane region" description="Helical" evidence="8">
    <location>
        <begin position="142"/>
        <end position="166"/>
    </location>
</feature>
<evidence type="ECO:0000313" key="9">
    <source>
        <dbReference type="EMBL" id="MZQ81355.1"/>
    </source>
</evidence>
<feature type="transmembrane region" description="Helical" evidence="8">
    <location>
        <begin position="12"/>
        <end position="31"/>
    </location>
</feature>
<feature type="transmembrane region" description="Helical" evidence="8">
    <location>
        <begin position="82"/>
        <end position="100"/>
    </location>
</feature>
<dbReference type="Pfam" id="PF03845">
    <property type="entry name" value="Spore_permease"/>
    <property type="match status" value="1"/>
</dbReference>
<proteinExistence type="inferred from homology"/>
<gene>
    <name evidence="9" type="ORF">GQF01_04345</name>
</gene>
<keyword evidence="6 8" id="KW-1133">Transmembrane helix</keyword>
<feature type="transmembrane region" description="Helical" evidence="8">
    <location>
        <begin position="186"/>
        <end position="206"/>
    </location>
</feature>
<dbReference type="GO" id="GO:0009847">
    <property type="term" value="P:spore germination"/>
    <property type="evidence" value="ECO:0007669"/>
    <property type="project" value="InterPro"/>
</dbReference>
<dbReference type="InterPro" id="IPR004761">
    <property type="entry name" value="Spore_GerAB"/>
</dbReference>
<keyword evidence="3" id="KW-0813">Transport</keyword>
<evidence type="ECO:0000256" key="5">
    <source>
        <dbReference type="ARBA" id="ARBA00022692"/>
    </source>
</evidence>
<dbReference type="PANTHER" id="PTHR34975:SF2">
    <property type="entry name" value="SPORE GERMINATION PROTEIN A2"/>
    <property type="match status" value="1"/>
</dbReference>
<organism evidence="9 10">
    <name type="scientific">Paenibacillus silvestris</name>
    <dbReference type="NCBI Taxonomy" id="2606219"/>
    <lineage>
        <taxon>Bacteria</taxon>
        <taxon>Bacillati</taxon>
        <taxon>Bacillota</taxon>
        <taxon>Bacilli</taxon>
        <taxon>Bacillales</taxon>
        <taxon>Paenibacillaceae</taxon>
        <taxon>Paenibacillus</taxon>
    </lineage>
</organism>
<evidence type="ECO:0000313" key="10">
    <source>
        <dbReference type="Proteomes" id="UP000481087"/>
    </source>
</evidence>
<comment type="caution">
    <text evidence="9">The sequence shown here is derived from an EMBL/GenBank/DDBJ whole genome shotgun (WGS) entry which is preliminary data.</text>
</comment>
<evidence type="ECO:0000256" key="4">
    <source>
        <dbReference type="ARBA" id="ARBA00022544"/>
    </source>
</evidence>
<keyword evidence="4" id="KW-0309">Germination</keyword>
<evidence type="ECO:0000256" key="8">
    <source>
        <dbReference type="SAM" id="Phobius"/>
    </source>
</evidence>
<feature type="transmembrane region" description="Helical" evidence="8">
    <location>
        <begin position="332"/>
        <end position="350"/>
    </location>
</feature>
<dbReference type="Proteomes" id="UP000481087">
    <property type="component" value="Unassembled WGS sequence"/>
</dbReference>
<feature type="transmembrane region" description="Helical" evidence="8">
    <location>
        <begin position="43"/>
        <end position="61"/>
    </location>
</feature>
<evidence type="ECO:0000256" key="3">
    <source>
        <dbReference type="ARBA" id="ARBA00022448"/>
    </source>
</evidence>
<feature type="transmembrane region" description="Helical" evidence="8">
    <location>
        <begin position="266"/>
        <end position="290"/>
    </location>
</feature>
<comment type="similarity">
    <text evidence="2">Belongs to the amino acid-polyamine-organocation (APC) superfamily. Spore germination protein (SGP) (TC 2.A.3.9) family.</text>
</comment>
<evidence type="ECO:0000256" key="2">
    <source>
        <dbReference type="ARBA" id="ARBA00007998"/>
    </source>
</evidence>
<dbReference type="AlphaFoldDB" id="A0A6L8UT97"/>
<evidence type="ECO:0000256" key="1">
    <source>
        <dbReference type="ARBA" id="ARBA00004141"/>
    </source>
</evidence>
<reference evidence="9 10" key="1">
    <citation type="submission" date="2019-12" db="EMBL/GenBank/DDBJ databases">
        <title>Paenibacillus sp. nov. sp. isolated from soil.</title>
        <authorList>
            <person name="Kim J."/>
            <person name="Jeong S.E."/>
            <person name="Jung H.S."/>
            <person name="Jeon C.O."/>
        </authorList>
    </citation>
    <scope>NUCLEOTIDE SEQUENCE [LARGE SCALE GENOMIC DNA]</scope>
    <source>
        <strain evidence="9 10">5J-6</strain>
    </source>
</reference>
<evidence type="ECO:0000256" key="7">
    <source>
        <dbReference type="ARBA" id="ARBA00023136"/>
    </source>
</evidence>
<feature type="transmembrane region" description="Helical" evidence="8">
    <location>
        <begin position="213"/>
        <end position="237"/>
    </location>
</feature>
<sequence length="366" mass="41394">MSSRWISTLTVPLFFIGSHCSIIFLLFPRAVLHTTKYGHWEPAIMYMLIELILMVILLKGLNKAGNMDYADLLLPLGRWVSSALLLPLILYILLIGIMAIRGFAELMIIVFVVRSPLISILILLCFITLLGSSIGPRGILRASTLLSFLHFPALLFALLGCTVNARFTNIYPLVNTSFDFMQHLEFLVPLFSICPFILLGMLPPVIKVQMKPLLITMIPLTLLYVVIIYIPMLIFGVNAATLMNFPLVTSIDTVNLTWSIFNRISLFYAVALLAFVLLITSYALWASSVLVHKMMPGWKESYIRPILCLLVCVASAMIPNWSSYVKIYTTDIWFRLSIFLIIPIAVYLRGGFIQRAYRKKVFKNDA</sequence>
<feature type="transmembrane region" description="Helical" evidence="8">
    <location>
        <begin position="106"/>
        <end position="130"/>
    </location>
</feature>
<evidence type="ECO:0000256" key="6">
    <source>
        <dbReference type="ARBA" id="ARBA00022989"/>
    </source>
</evidence>
<dbReference type="RefSeq" id="WP_161405649.1">
    <property type="nucleotide sequence ID" value="NZ_WTUZ01000010.1"/>
</dbReference>
<name>A0A6L8UT97_9BACL</name>
<feature type="transmembrane region" description="Helical" evidence="8">
    <location>
        <begin position="302"/>
        <end position="320"/>
    </location>
</feature>
<dbReference type="GO" id="GO:0016020">
    <property type="term" value="C:membrane"/>
    <property type="evidence" value="ECO:0007669"/>
    <property type="project" value="UniProtKB-SubCell"/>
</dbReference>
<dbReference type="EMBL" id="WTUZ01000010">
    <property type="protein sequence ID" value="MZQ81355.1"/>
    <property type="molecule type" value="Genomic_DNA"/>
</dbReference>
<keyword evidence="10" id="KW-1185">Reference proteome</keyword>
<protein>
    <submittedName>
        <fullName evidence="9">GerAB/ArcD/ProY family transporter</fullName>
    </submittedName>
</protein>
<keyword evidence="7 8" id="KW-0472">Membrane</keyword>
<keyword evidence="5 8" id="KW-0812">Transmembrane</keyword>
<accession>A0A6L8UT97</accession>